<sequence>MNNTKERLLEVEQLDVHLGSLRSRRQIITNASFSLRLGESVGLIGESGSGKSTIARTLLGLVKPSHGQITFDGQRLSGFSVKEWNIFRRKGSLQYVFQDPLRSLDPELTLGRSLAEPLHIQGRFSRKEIRRKTEELAIDVNLAPELLDRYPAELSGGQRQRVAVARGLILEPKLLILDEPVSALDSANRVQVLQLLEKLRQRGISLLFISHDLGSVAGMTDRTLVLYRGDLVEQGTTREVINSPQHPYTKLLIGSAPTLAAVALDRKERDALRQELAAF</sequence>
<dbReference type="Proteomes" id="UP001260872">
    <property type="component" value="Unassembled WGS sequence"/>
</dbReference>
<dbReference type="PANTHER" id="PTHR43776:SF7">
    <property type="entry name" value="D,D-DIPEPTIDE TRANSPORT ATP-BINDING PROTEIN DDPF-RELATED"/>
    <property type="match status" value="1"/>
</dbReference>
<dbReference type="InterPro" id="IPR003439">
    <property type="entry name" value="ABC_transporter-like_ATP-bd"/>
</dbReference>
<keyword evidence="4 6" id="KW-0067">ATP-binding</keyword>
<evidence type="ECO:0000256" key="1">
    <source>
        <dbReference type="ARBA" id="ARBA00005417"/>
    </source>
</evidence>
<dbReference type="InterPro" id="IPR050319">
    <property type="entry name" value="ABC_transp_ATP-bind"/>
</dbReference>
<dbReference type="GO" id="GO:0005524">
    <property type="term" value="F:ATP binding"/>
    <property type="evidence" value="ECO:0007669"/>
    <property type="project" value="UniProtKB-KW"/>
</dbReference>
<dbReference type="Pfam" id="PF08352">
    <property type="entry name" value="oligo_HPY"/>
    <property type="match status" value="1"/>
</dbReference>
<feature type="domain" description="ABC transporter" evidence="5">
    <location>
        <begin position="11"/>
        <end position="253"/>
    </location>
</feature>
<keyword evidence="2" id="KW-0813">Transport</keyword>
<evidence type="ECO:0000259" key="5">
    <source>
        <dbReference type="PROSITE" id="PS50893"/>
    </source>
</evidence>
<keyword evidence="6" id="KW-0503">Monooxygenase</keyword>
<dbReference type="SMART" id="SM00382">
    <property type="entry name" value="AAA"/>
    <property type="match status" value="1"/>
</dbReference>
<evidence type="ECO:0000256" key="4">
    <source>
        <dbReference type="ARBA" id="ARBA00022840"/>
    </source>
</evidence>
<dbReference type="Gene3D" id="3.40.50.300">
    <property type="entry name" value="P-loop containing nucleotide triphosphate hydrolases"/>
    <property type="match status" value="1"/>
</dbReference>
<keyword evidence="3" id="KW-0547">Nucleotide-binding</keyword>
<dbReference type="RefSeq" id="WP_310537527.1">
    <property type="nucleotide sequence ID" value="NZ_BAAAOC010000087.1"/>
</dbReference>
<name>A0ABU1FV53_9MICC</name>
<accession>A0ABU1FV53</accession>
<dbReference type="PROSITE" id="PS00211">
    <property type="entry name" value="ABC_TRANSPORTER_1"/>
    <property type="match status" value="1"/>
</dbReference>
<dbReference type="InterPro" id="IPR017871">
    <property type="entry name" value="ABC_transporter-like_CS"/>
</dbReference>
<comment type="similarity">
    <text evidence="1">Belongs to the ABC transporter superfamily.</text>
</comment>
<evidence type="ECO:0000313" key="7">
    <source>
        <dbReference type="Proteomes" id="UP001260872"/>
    </source>
</evidence>
<protein>
    <submittedName>
        <fullName evidence="6">ABC transporter ATP-binding protein</fullName>
    </submittedName>
</protein>
<gene>
    <name evidence="6" type="ORF">RH857_08385</name>
</gene>
<organism evidence="6 7">
    <name type="scientific">Nesterenkonia flava</name>
    <dbReference type="NCBI Taxonomy" id="469799"/>
    <lineage>
        <taxon>Bacteria</taxon>
        <taxon>Bacillati</taxon>
        <taxon>Actinomycetota</taxon>
        <taxon>Actinomycetes</taxon>
        <taxon>Micrococcales</taxon>
        <taxon>Micrococcaceae</taxon>
        <taxon>Nesterenkonia</taxon>
    </lineage>
</organism>
<dbReference type="Pfam" id="PF00005">
    <property type="entry name" value="ABC_tran"/>
    <property type="match status" value="1"/>
</dbReference>
<dbReference type="PANTHER" id="PTHR43776">
    <property type="entry name" value="TRANSPORT ATP-BINDING PROTEIN"/>
    <property type="match status" value="1"/>
</dbReference>
<evidence type="ECO:0000256" key="2">
    <source>
        <dbReference type="ARBA" id="ARBA00022448"/>
    </source>
</evidence>
<dbReference type="InterPro" id="IPR003593">
    <property type="entry name" value="AAA+_ATPase"/>
</dbReference>
<dbReference type="GO" id="GO:0004497">
    <property type="term" value="F:monooxygenase activity"/>
    <property type="evidence" value="ECO:0007669"/>
    <property type="project" value="UniProtKB-KW"/>
</dbReference>
<comment type="caution">
    <text evidence="6">The sequence shown here is derived from an EMBL/GenBank/DDBJ whole genome shotgun (WGS) entry which is preliminary data.</text>
</comment>
<dbReference type="InterPro" id="IPR027417">
    <property type="entry name" value="P-loop_NTPase"/>
</dbReference>
<dbReference type="InterPro" id="IPR013563">
    <property type="entry name" value="Oligopep_ABC_C"/>
</dbReference>
<evidence type="ECO:0000313" key="6">
    <source>
        <dbReference type="EMBL" id="MDR5712147.1"/>
    </source>
</evidence>
<reference evidence="7" key="1">
    <citation type="submission" date="2023-07" db="EMBL/GenBank/DDBJ databases">
        <title>Description of three actinobacteria isolated from air of manufacturing shop in a pharmaceutical factory.</title>
        <authorList>
            <person name="Zhang D.-F."/>
        </authorList>
    </citation>
    <scope>NUCLEOTIDE SEQUENCE [LARGE SCALE GENOMIC DNA]</scope>
    <source>
        <strain evidence="7">CCTCC AB 207010</strain>
    </source>
</reference>
<dbReference type="EMBL" id="JAVKGT010000019">
    <property type="protein sequence ID" value="MDR5712147.1"/>
    <property type="molecule type" value="Genomic_DNA"/>
</dbReference>
<keyword evidence="7" id="KW-1185">Reference proteome</keyword>
<proteinExistence type="inferred from homology"/>
<dbReference type="CDD" id="cd03257">
    <property type="entry name" value="ABC_NikE_OppD_transporters"/>
    <property type="match status" value="1"/>
</dbReference>
<evidence type="ECO:0000256" key="3">
    <source>
        <dbReference type="ARBA" id="ARBA00022741"/>
    </source>
</evidence>
<dbReference type="SUPFAM" id="SSF52540">
    <property type="entry name" value="P-loop containing nucleoside triphosphate hydrolases"/>
    <property type="match status" value="1"/>
</dbReference>
<keyword evidence="6" id="KW-0560">Oxidoreductase</keyword>
<dbReference type="PROSITE" id="PS50893">
    <property type="entry name" value="ABC_TRANSPORTER_2"/>
    <property type="match status" value="1"/>
</dbReference>